<evidence type="ECO:0000256" key="1">
    <source>
        <dbReference type="SAM" id="Coils"/>
    </source>
</evidence>
<dbReference type="GO" id="GO:0045931">
    <property type="term" value="P:positive regulation of mitotic cell cycle"/>
    <property type="evidence" value="ECO:0007669"/>
    <property type="project" value="TreeGrafter"/>
</dbReference>
<dbReference type="PANTHER" id="PTHR46725:SF1">
    <property type="entry name" value="COILED-COIL DOMAIN-CONTAINING PROTEIN 57"/>
    <property type="match status" value="1"/>
</dbReference>
<feature type="compositionally biased region" description="Polar residues" evidence="2">
    <location>
        <begin position="835"/>
        <end position="847"/>
    </location>
</feature>
<dbReference type="EMBL" id="FR824167">
    <property type="protein sequence ID" value="CCA21416.1"/>
    <property type="molecule type" value="Genomic_DNA"/>
</dbReference>
<organism evidence="3">
    <name type="scientific">Albugo laibachii Nc14</name>
    <dbReference type="NCBI Taxonomy" id="890382"/>
    <lineage>
        <taxon>Eukaryota</taxon>
        <taxon>Sar</taxon>
        <taxon>Stramenopiles</taxon>
        <taxon>Oomycota</taxon>
        <taxon>Peronosporomycetes</taxon>
        <taxon>Albuginales</taxon>
        <taxon>Albuginaceae</taxon>
        <taxon>Albugo</taxon>
    </lineage>
</organism>
<name>F0WJG7_9STRA</name>
<dbReference type="GO" id="GO:0060271">
    <property type="term" value="P:cilium assembly"/>
    <property type="evidence" value="ECO:0007669"/>
    <property type="project" value="TreeGrafter"/>
</dbReference>
<dbReference type="HOGENOM" id="CLU_003984_0_1_1"/>
<evidence type="ECO:0000313" key="3">
    <source>
        <dbReference type="EMBL" id="CCA21416.1"/>
    </source>
</evidence>
<dbReference type="InterPro" id="IPR042481">
    <property type="entry name" value="CCDC57"/>
</dbReference>
<feature type="compositionally biased region" description="Basic and acidic residues" evidence="2">
    <location>
        <begin position="357"/>
        <end position="370"/>
    </location>
</feature>
<evidence type="ECO:0000256" key="2">
    <source>
        <dbReference type="SAM" id="MobiDB-lite"/>
    </source>
</evidence>
<dbReference type="PANTHER" id="PTHR46725">
    <property type="entry name" value="COILED-COIL DOMAIN-CONTAINING PROTEIN 57"/>
    <property type="match status" value="1"/>
</dbReference>
<reference evidence="3" key="1">
    <citation type="journal article" date="2011" name="PLoS Biol.">
        <title>Gene gain and loss during evolution of obligate parasitism in the white rust pathogen of Arabidopsis thaliana.</title>
        <authorList>
            <person name="Kemen E."/>
            <person name="Gardiner A."/>
            <person name="Schultz-Larsen T."/>
            <person name="Kemen A.C."/>
            <person name="Balmuth A.L."/>
            <person name="Robert-Seilaniantz A."/>
            <person name="Bailey K."/>
            <person name="Holub E."/>
            <person name="Studholme D.J."/>
            <person name="Maclean D."/>
            <person name="Jones J.D."/>
        </authorList>
    </citation>
    <scope>NUCLEOTIDE SEQUENCE</scope>
</reference>
<feature type="region of interest" description="Disordered" evidence="2">
    <location>
        <begin position="1"/>
        <end position="22"/>
    </location>
</feature>
<accession>F0WJG7</accession>
<dbReference type="AlphaFoldDB" id="F0WJG7"/>
<feature type="region of interest" description="Disordered" evidence="2">
    <location>
        <begin position="338"/>
        <end position="370"/>
    </location>
</feature>
<dbReference type="GO" id="GO:0007020">
    <property type="term" value="P:microtubule nucleation"/>
    <property type="evidence" value="ECO:0007669"/>
    <property type="project" value="TreeGrafter"/>
</dbReference>
<feature type="compositionally biased region" description="Polar residues" evidence="2">
    <location>
        <begin position="346"/>
        <end position="356"/>
    </location>
</feature>
<feature type="region of interest" description="Disordered" evidence="2">
    <location>
        <begin position="879"/>
        <end position="924"/>
    </location>
</feature>
<keyword evidence="1" id="KW-0175">Coiled coil</keyword>
<feature type="region of interest" description="Disordered" evidence="2">
    <location>
        <begin position="827"/>
        <end position="849"/>
    </location>
</feature>
<proteinExistence type="predicted"/>
<reference evidence="3" key="2">
    <citation type="submission" date="2011-02" db="EMBL/GenBank/DDBJ databases">
        <authorList>
            <person name="MacLean D."/>
        </authorList>
    </citation>
    <scope>NUCLEOTIDE SEQUENCE</scope>
</reference>
<dbReference type="GO" id="GO:0005876">
    <property type="term" value="C:spindle microtubule"/>
    <property type="evidence" value="ECO:0007669"/>
    <property type="project" value="TreeGrafter"/>
</dbReference>
<protein>
    <submittedName>
        <fullName evidence="3">Uncharacterized protein AlNc14C122G6695</fullName>
    </submittedName>
</protein>
<dbReference type="GO" id="GO:0034451">
    <property type="term" value="C:centriolar satellite"/>
    <property type="evidence" value="ECO:0007669"/>
    <property type="project" value="TreeGrafter"/>
</dbReference>
<feature type="coiled-coil region" evidence="1">
    <location>
        <begin position="669"/>
        <end position="815"/>
    </location>
</feature>
<gene>
    <name evidence="3" type="primary">AlNc14C122G6695</name>
    <name evidence="3" type="ORF">ALNC14_075590</name>
</gene>
<sequence length="965" mass="112687">MENSIRNKLHEPQSNDSRYYSPDKIRSLVQEKEKELHEINEFRIHSLEGLICDKESENAILKQKLVKLQEDFQYNLKLLEGRDEELAQYDNTFMTLKKQSHCQAEEISELKASMAELRSELTREKKNVQAKETEIQIRSKEFRIQLEEFNWSYEDRIKQLEKSLDQNRQHTERLIDQKNEDFEAERIEWKQNMDQLVRDQKSQHENQVEECETKLTQLKMEWNKAQTDCEVWKKRSKQLQDKVQELEKVGQQYEKDQKAIIWQLDDLKFVKNAEVDDLKKERTQLQQQKQSVLNEYEGRMAEALDQLYTMENALEQQKLHHTNELAREIQQMEEQARCQKERTEDSINSLKTQLQAEQERNSQKESEQQRVRWELEDKVRIKEGELEEMLKQLHETNSSHAISLQDLTEKRLESEKAQERMQSRLGESLAQLQAYEDSTKKLRNQIEAAHEEEEELRQQLVAQNLSWERKMQDTEQESRMYQGARVRELQQDNDGLVNEKKALKEKLCHTEIEVQRLQTELFTVQANQHVADTFTAPLKSSISRTDGKLFSFDSTTGRNNWGSLAPQILSPLWSGDLGPPTISSLPDKMKSQEKRYPAMDEDQDGSNKITSVKNEMISKPLQASGSLTFLFFTDMIREMKEAITEQVEKNTWNREEINAAGRDHDKGALQSLTESNSLLKNEINVYKCQLSEANRIVVEKHVQIAELERKLSLQKEELRASPSQLKSLQNEVLSLRKSLTAANADIERLAAERIQLMDLSNQLSAEARRHKERSSDASSGLQTEVKDRNDYEALIEDLMQSLEECRQHNKILKKELRRMIKIQRQKMGTVHDFSPSMSKSIHENPTSDVPAFSKEARMSNADGNSSPTDFDSCLIERRESRASHQSHRSQKDGDARKLNVCNSLGGDSKRTGNSESTQNAEAREVRMSARATLSQQHMMKKLQQLQSKRAELFNDRTNVRNYNIK</sequence>